<proteinExistence type="predicted"/>
<organism evidence="1">
    <name type="scientific">Ignavibacterium album</name>
    <dbReference type="NCBI Taxonomy" id="591197"/>
    <lineage>
        <taxon>Bacteria</taxon>
        <taxon>Pseudomonadati</taxon>
        <taxon>Ignavibacteriota</taxon>
        <taxon>Ignavibacteria</taxon>
        <taxon>Ignavibacteriales</taxon>
        <taxon>Ignavibacteriaceae</taxon>
        <taxon>Ignavibacterium</taxon>
    </lineage>
</organism>
<reference evidence="1" key="1">
    <citation type="journal article" date="2020" name="mSystems">
        <title>Genome- and Community-Level Interaction Insights into Carbon Utilization and Element Cycling Functions of Hydrothermarchaeota in Hydrothermal Sediment.</title>
        <authorList>
            <person name="Zhou Z."/>
            <person name="Liu Y."/>
            <person name="Xu W."/>
            <person name="Pan J."/>
            <person name="Luo Z.H."/>
            <person name="Li M."/>
        </authorList>
    </citation>
    <scope>NUCLEOTIDE SEQUENCE [LARGE SCALE GENOMIC DNA]</scope>
    <source>
        <strain evidence="1">SpSt-479</strain>
    </source>
</reference>
<sequence length="110" mass="12870">MRQSFILKILPAIFLFALAFSFIQSEILNQSEGVSECQQTYDYCKLIKDASVKTSVSDKTGTQVFFQFDLICPSLLKFEHKKKLYEKHQNFCFYHLELPSTYLLKKTLLI</sequence>
<dbReference type="AlphaFoldDB" id="A0A7V3E7E8"/>
<gene>
    <name evidence="1" type="ORF">ENS31_10440</name>
</gene>
<dbReference type="EMBL" id="DSUJ01000008">
    <property type="protein sequence ID" value="HFI91925.1"/>
    <property type="molecule type" value="Genomic_DNA"/>
</dbReference>
<accession>A0A7V3E7E8</accession>
<name>A0A7V3E7E8_9BACT</name>
<protein>
    <submittedName>
        <fullName evidence="1">Uncharacterized protein</fullName>
    </submittedName>
</protein>
<evidence type="ECO:0000313" key="1">
    <source>
        <dbReference type="EMBL" id="HFI91925.1"/>
    </source>
</evidence>
<comment type="caution">
    <text evidence="1">The sequence shown here is derived from an EMBL/GenBank/DDBJ whole genome shotgun (WGS) entry which is preliminary data.</text>
</comment>